<evidence type="ECO:0000256" key="10">
    <source>
        <dbReference type="ARBA" id="ARBA00044451"/>
    </source>
</evidence>
<dbReference type="Gene3D" id="3.40.50.970">
    <property type="match status" value="2"/>
</dbReference>
<keyword evidence="6" id="KW-0460">Magnesium</keyword>
<dbReference type="SUPFAM" id="SSF52467">
    <property type="entry name" value="DHS-like NAD/FAD-binding domain"/>
    <property type="match status" value="1"/>
</dbReference>
<proteinExistence type="inferred from homology"/>
<comment type="catalytic activity">
    <reaction evidence="10">
        <text>a 2-hydroxy-3-methyl fatty acyl-CoA = a 2-methyl-branched fatty aldehyde + formyl-CoA</text>
        <dbReference type="Rhea" id="RHEA:25375"/>
        <dbReference type="ChEBI" id="CHEBI:49188"/>
        <dbReference type="ChEBI" id="CHEBI:57376"/>
        <dbReference type="ChEBI" id="CHEBI:58783"/>
        <dbReference type="EC" id="4.1.2.63"/>
    </reaction>
    <physiologicalReaction direction="left-to-right" evidence="10">
        <dbReference type="Rhea" id="RHEA:25376"/>
    </physiologicalReaction>
</comment>
<comment type="function">
    <text evidence="13">Catalyzes a carbon-carbon cleavage reaction; cleaves a 2-hydroxy-3-methylacyl-CoA into formyl-CoA and a 2-methyl-branched fatty aldehyde.</text>
</comment>
<evidence type="ECO:0000256" key="9">
    <source>
        <dbReference type="ARBA" id="ARBA00023239"/>
    </source>
</evidence>
<dbReference type="CDD" id="cd07035">
    <property type="entry name" value="TPP_PYR_POX_like"/>
    <property type="match status" value="1"/>
</dbReference>
<dbReference type="GO" id="GO:0000287">
    <property type="term" value="F:magnesium ion binding"/>
    <property type="evidence" value="ECO:0007669"/>
    <property type="project" value="InterPro"/>
</dbReference>
<evidence type="ECO:0000256" key="7">
    <source>
        <dbReference type="ARBA" id="ARBA00023052"/>
    </source>
</evidence>
<dbReference type="CDD" id="cd02004">
    <property type="entry name" value="TPP_BZL_OCoD_HPCL"/>
    <property type="match status" value="1"/>
</dbReference>
<dbReference type="FunFam" id="3.40.50.1220:FF:000006">
    <property type="entry name" value="2-hydroxyacyl-CoA lyase 1"/>
    <property type="match status" value="1"/>
</dbReference>
<comment type="catalytic activity">
    <reaction evidence="11">
        <text>an (R)-2-hydroxy-long-chain-fatty acyl-CoA = a long-chain fatty aldehyde + formyl-CoA</text>
        <dbReference type="Rhea" id="RHEA:67444"/>
        <dbReference type="ChEBI" id="CHEBI:17176"/>
        <dbReference type="ChEBI" id="CHEBI:57376"/>
        <dbReference type="ChEBI" id="CHEBI:170012"/>
        <dbReference type="EC" id="4.1.2.63"/>
    </reaction>
    <physiologicalReaction direction="left-to-right" evidence="11">
        <dbReference type="Rhea" id="RHEA:67445"/>
    </physiologicalReaction>
</comment>
<dbReference type="PANTHER" id="PTHR43710:SF2">
    <property type="entry name" value="2-HYDROXYACYL-COA LYASE 1"/>
    <property type="match status" value="1"/>
</dbReference>
<dbReference type="Pfam" id="PF02776">
    <property type="entry name" value="TPP_enzyme_N"/>
    <property type="match status" value="1"/>
</dbReference>
<feature type="domain" description="Thiamine pyrophosphate enzyme TPP-binding" evidence="17">
    <location>
        <begin position="416"/>
        <end position="567"/>
    </location>
</feature>
<dbReference type="GO" id="GO:0001561">
    <property type="term" value="P:fatty acid alpha-oxidation"/>
    <property type="evidence" value="ECO:0007669"/>
    <property type="project" value="TreeGrafter"/>
</dbReference>
<evidence type="ECO:0000256" key="3">
    <source>
        <dbReference type="ARBA" id="ARBA00004275"/>
    </source>
</evidence>
<dbReference type="InterPro" id="IPR012000">
    <property type="entry name" value="Thiamin_PyroP_enz_cen_dom"/>
</dbReference>
<name>A0A9W8EFA2_9FUNG</name>
<comment type="similarity">
    <text evidence="4 15">Belongs to the TPP enzyme family.</text>
</comment>
<evidence type="ECO:0000259" key="18">
    <source>
        <dbReference type="Pfam" id="PF02776"/>
    </source>
</evidence>
<evidence type="ECO:0000259" key="17">
    <source>
        <dbReference type="Pfam" id="PF02775"/>
    </source>
</evidence>
<evidence type="ECO:0000256" key="12">
    <source>
        <dbReference type="ARBA" id="ARBA00044518"/>
    </source>
</evidence>
<dbReference type="InterPro" id="IPR012001">
    <property type="entry name" value="Thiamin_PyroP_enz_TPP-bd_dom"/>
</dbReference>
<dbReference type="FunFam" id="3.40.50.970:FF:000054">
    <property type="entry name" value="Putative 2-hydroxyphytanoyl-CoA lyase"/>
    <property type="match status" value="1"/>
</dbReference>
<dbReference type="GO" id="GO:0106359">
    <property type="term" value="F:2-hydroxyacyl-CoA lyase activity"/>
    <property type="evidence" value="ECO:0007669"/>
    <property type="project" value="UniProtKB-EC"/>
</dbReference>
<evidence type="ECO:0000256" key="6">
    <source>
        <dbReference type="ARBA" id="ARBA00022842"/>
    </source>
</evidence>
<dbReference type="AlphaFoldDB" id="A0A9W8EFA2"/>
<comment type="cofactor">
    <cofactor evidence="1">
        <name>Mg(2+)</name>
        <dbReference type="ChEBI" id="CHEBI:18420"/>
    </cofactor>
</comment>
<keyword evidence="5" id="KW-0479">Metal-binding</keyword>
<dbReference type="Proteomes" id="UP001151582">
    <property type="component" value="Unassembled WGS sequence"/>
</dbReference>
<keyword evidence="20" id="KW-1185">Reference proteome</keyword>
<dbReference type="Pfam" id="PF00205">
    <property type="entry name" value="TPP_enzyme_M"/>
    <property type="match status" value="1"/>
</dbReference>
<evidence type="ECO:0000256" key="4">
    <source>
        <dbReference type="ARBA" id="ARBA00007812"/>
    </source>
</evidence>
<dbReference type="InterPro" id="IPR029035">
    <property type="entry name" value="DHS-like_NAD/FAD-binding_dom"/>
</dbReference>
<dbReference type="SUPFAM" id="SSF52518">
    <property type="entry name" value="Thiamin diphosphate-binding fold (THDP-binding)"/>
    <property type="match status" value="2"/>
</dbReference>
<dbReference type="EC" id="4.1.2.63" evidence="12"/>
<dbReference type="Gene3D" id="3.40.50.1220">
    <property type="entry name" value="TPP-binding domain"/>
    <property type="match status" value="1"/>
</dbReference>
<dbReference type="OrthoDB" id="10006023at2759"/>
<evidence type="ECO:0000256" key="15">
    <source>
        <dbReference type="RuleBase" id="RU362132"/>
    </source>
</evidence>
<dbReference type="GO" id="GO:0030976">
    <property type="term" value="F:thiamine pyrophosphate binding"/>
    <property type="evidence" value="ECO:0007669"/>
    <property type="project" value="InterPro"/>
</dbReference>
<organism evidence="19 20">
    <name type="scientific">Dimargaris verticillata</name>
    <dbReference type="NCBI Taxonomy" id="2761393"/>
    <lineage>
        <taxon>Eukaryota</taxon>
        <taxon>Fungi</taxon>
        <taxon>Fungi incertae sedis</taxon>
        <taxon>Zoopagomycota</taxon>
        <taxon>Kickxellomycotina</taxon>
        <taxon>Dimargaritomycetes</taxon>
        <taxon>Dimargaritales</taxon>
        <taxon>Dimargaritaceae</taxon>
        <taxon>Dimargaris</taxon>
    </lineage>
</organism>
<evidence type="ECO:0000256" key="2">
    <source>
        <dbReference type="ARBA" id="ARBA00001964"/>
    </source>
</evidence>
<keyword evidence="7 15" id="KW-0786">Thiamine pyrophosphate</keyword>
<comment type="subcellular location">
    <subcellularLocation>
        <location evidence="3">Peroxisome</location>
    </subcellularLocation>
</comment>
<accession>A0A9W8EFA2</accession>
<sequence>MSPGLVPLTPDLAALLGALIPLEQPYYDAASPGLAIAQTLKRLGVSVVFGVVGIPVVDVADACTAQGMRFIGFRNEQSASYAASAWGYLTGQPGVCLVVSGPGVVHALPGVLNAQANCWPLVLLGGSSETGQRGWGAFQELTQVEVCRSYTKYAARPASATQIPRTLQAAFRHAINGRPGPCYVDLPADFIQGTVAPVEETWGPVARALTGPDASAVAQAVACLQAAKAPLVIIGKGVALARAEDTMRELIDRTNWPFLPTSMGKGVVSDNHPRCVSAARSAALAEADVVLLLGARLNWMLHFGQRFRSDVKIIQADVCPEELGHNRSAHLTLAGDLSVTVAQLVQAIRCKPQFVPFDSTHSVYWTSLASHTQRNQAKLAAKCTDDAVPMSYHRAFTEIKTALQPVYDQVVLVSEGANTMDIARGMFDLAHPRRRLDAGTLATMGVGMGYAIAAQVYYATQRVVAIVGDSAFGFSAMEAETAVRAHLAPIIIVINNSGIYHGVASDSDYQAKARSHTLPSTALSPNARYELIAEAVGGKGYLARTPQELFQAVGDALGQSTLCLINCIIRPGSQQKLEFNWLPNKAQPKL</sequence>
<evidence type="ECO:0000256" key="1">
    <source>
        <dbReference type="ARBA" id="ARBA00001946"/>
    </source>
</evidence>
<dbReference type="InterPro" id="IPR045025">
    <property type="entry name" value="HACL1-like"/>
</dbReference>
<evidence type="ECO:0000256" key="14">
    <source>
        <dbReference type="ARBA" id="ARBA00070390"/>
    </source>
</evidence>
<dbReference type="Pfam" id="PF02775">
    <property type="entry name" value="TPP_enzyme_C"/>
    <property type="match status" value="1"/>
</dbReference>
<dbReference type="GO" id="GO:0005777">
    <property type="term" value="C:peroxisome"/>
    <property type="evidence" value="ECO:0007669"/>
    <property type="project" value="UniProtKB-SubCell"/>
</dbReference>
<evidence type="ECO:0000313" key="19">
    <source>
        <dbReference type="EMBL" id="KAJ1983698.1"/>
    </source>
</evidence>
<dbReference type="PANTHER" id="PTHR43710">
    <property type="entry name" value="2-HYDROXYACYL-COA LYASE"/>
    <property type="match status" value="1"/>
</dbReference>
<evidence type="ECO:0000256" key="8">
    <source>
        <dbReference type="ARBA" id="ARBA00023140"/>
    </source>
</evidence>
<evidence type="ECO:0000256" key="11">
    <source>
        <dbReference type="ARBA" id="ARBA00044454"/>
    </source>
</evidence>
<feature type="domain" description="Thiamine pyrophosphate enzyme N-terminal TPP-binding" evidence="18">
    <location>
        <begin position="35"/>
        <end position="145"/>
    </location>
</feature>
<comment type="cofactor">
    <cofactor evidence="2">
        <name>thiamine diphosphate</name>
        <dbReference type="ChEBI" id="CHEBI:58937"/>
    </cofactor>
</comment>
<dbReference type="InterPro" id="IPR029061">
    <property type="entry name" value="THDP-binding"/>
</dbReference>
<evidence type="ECO:0000313" key="20">
    <source>
        <dbReference type="Proteomes" id="UP001151582"/>
    </source>
</evidence>
<dbReference type="EMBL" id="JANBQB010000044">
    <property type="protein sequence ID" value="KAJ1983698.1"/>
    <property type="molecule type" value="Genomic_DNA"/>
</dbReference>
<keyword evidence="9" id="KW-0456">Lyase</keyword>
<evidence type="ECO:0000256" key="5">
    <source>
        <dbReference type="ARBA" id="ARBA00022723"/>
    </source>
</evidence>
<keyword evidence="8" id="KW-0576">Peroxisome</keyword>
<evidence type="ECO:0000256" key="13">
    <source>
        <dbReference type="ARBA" id="ARBA00059692"/>
    </source>
</evidence>
<gene>
    <name evidence="19" type="ORF">H4R34_001126</name>
</gene>
<dbReference type="InterPro" id="IPR011766">
    <property type="entry name" value="TPP_enzyme_TPP-bd"/>
</dbReference>
<reference evidence="19" key="1">
    <citation type="submission" date="2022-07" db="EMBL/GenBank/DDBJ databases">
        <title>Phylogenomic reconstructions and comparative analyses of Kickxellomycotina fungi.</title>
        <authorList>
            <person name="Reynolds N.K."/>
            <person name="Stajich J.E."/>
            <person name="Barry K."/>
            <person name="Grigoriev I.V."/>
            <person name="Crous P."/>
            <person name="Smith M.E."/>
        </authorList>
    </citation>
    <scope>NUCLEOTIDE SEQUENCE</scope>
    <source>
        <strain evidence="19">RSA 567</strain>
    </source>
</reference>
<evidence type="ECO:0000259" key="16">
    <source>
        <dbReference type="Pfam" id="PF00205"/>
    </source>
</evidence>
<comment type="caution">
    <text evidence="19">The sequence shown here is derived from an EMBL/GenBank/DDBJ whole genome shotgun (WGS) entry which is preliminary data.</text>
</comment>
<protein>
    <recommendedName>
        <fullName evidence="14">2-hydroxyacyl-CoA lyase</fullName>
        <ecNumber evidence="12">4.1.2.63</ecNumber>
    </recommendedName>
</protein>
<feature type="domain" description="Thiamine pyrophosphate enzyme central" evidence="16">
    <location>
        <begin position="217"/>
        <end position="344"/>
    </location>
</feature>